<name>A0ABT0MXT4_9GAMM</name>
<evidence type="ECO:0008006" key="3">
    <source>
        <dbReference type="Google" id="ProtNLM"/>
    </source>
</evidence>
<keyword evidence="2" id="KW-1185">Reference proteome</keyword>
<comment type="caution">
    <text evidence="1">The sequence shown here is derived from an EMBL/GenBank/DDBJ whole genome shotgun (WGS) entry which is preliminary data.</text>
</comment>
<evidence type="ECO:0000313" key="2">
    <source>
        <dbReference type="Proteomes" id="UP001203069"/>
    </source>
</evidence>
<reference evidence="1 2" key="1">
    <citation type="submission" date="2022-02" db="EMBL/GenBank/DDBJ databases">
        <title>Description of Brenneria tiliae sp. nov. isolated from symptomatic Tilia x moltkei and Tilia x europaea trees in the UK.</title>
        <authorList>
            <person name="Kile H."/>
        </authorList>
    </citation>
    <scope>NUCLEOTIDE SEQUENCE [LARGE SCALE GENOMIC DNA]</scope>
    <source>
        <strain evidence="1 2">MC1SB4.1</strain>
    </source>
</reference>
<gene>
    <name evidence="1" type="ORF">MFP26_15615</name>
</gene>
<sequence>MVEFAHLFSVFDGSRVHQQFEKTFSPDEAPPGLYFTVINTPLIQSSRKNRLGIYTDERNETDLFIDSLHIDRFFLNKQQTPPTMGTVTFALCAITAHLAGLSQISLLAAGGKRFNNRYVGYKVWPKFGFDAPLLPDETVNAPHLAYCRSVQDVMAEDIAWWEEQGGQRLMTFDLTAHSTSWQRLLLYIDRKLSEERFP</sequence>
<proteinExistence type="predicted"/>
<accession>A0ABT0MXT4</accession>
<protein>
    <recommendedName>
        <fullName evidence="3">GNAT family N-acetyltransferase</fullName>
    </recommendedName>
</protein>
<organism evidence="1 2">
    <name type="scientific">Brenneria tiliae</name>
    <dbReference type="NCBI Taxonomy" id="2914984"/>
    <lineage>
        <taxon>Bacteria</taxon>
        <taxon>Pseudomonadati</taxon>
        <taxon>Pseudomonadota</taxon>
        <taxon>Gammaproteobacteria</taxon>
        <taxon>Enterobacterales</taxon>
        <taxon>Pectobacteriaceae</taxon>
        <taxon>Brenneria</taxon>
    </lineage>
</organism>
<evidence type="ECO:0000313" key="1">
    <source>
        <dbReference type="EMBL" id="MCL2894118.1"/>
    </source>
</evidence>
<dbReference type="RefSeq" id="WP_249245379.1">
    <property type="nucleotide sequence ID" value="NZ_JAKPBZ010000113.1"/>
</dbReference>
<dbReference type="Proteomes" id="UP001203069">
    <property type="component" value="Unassembled WGS sequence"/>
</dbReference>
<dbReference type="EMBL" id="JAKPBZ010000113">
    <property type="protein sequence ID" value="MCL2894118.1"/>
    <property type="molecule type" value="Genomic_DNA"/>
</dbReference>